<accession>A0A9N9HEE2</accession>
<keyword evidence="2" id="KW-1185">Reference proteome</keyword>
<proteinExistence type="predicted"/>
<dbReference type="EMBL" id="CAJVPL010009563">
    <property type="protein sequence ID" value="CAG8678634.1"/>
    <property type="molecule type" value="Genomic_DNA"/>
</dbReference>
<evidence type="ECO:0000313" key="1">
    <source>
        <dbReference type="EMBL" id="CAG8678634.1"/>
    </source>
</evidence>
<comment type="caution">
    <text evidence="1">The sequence shown here is derived from an EMBL/GenBank/DDBJ whole genome shotgun (WGS) entry which is preliminary data.</text>
</comment>
<dbReference type="OrthoDB" id="10376489at2759"/>
<reference evidence="1" key="1">
    <citation type="submission" date="2021-06" db="EMBL/GenBank/DDBJ databases">
        <authorList>
            <person name="Kallberg Y."/>
            <person name="Tangrot J."/>
            <person name="Rosling A."/>
        </authorList>
    </citation>
    <scope>NUCLEOTIDE SEQUENCE</scope>
    <source>
        <strain evidence="1">MT106</strain>
    </source>
</reference>
<dbReference type="AlphaFoldDB" id="A0A9N9HEE2"/>
<dbReference type="Proteomes" id="UP000789831">
    <property type="component" value="Unassembled WGS sequence"/>
</dbReference>
<gene>
    <name evidence="1" type="ORF">AGERDE_LOCUS12571</name>
</gene>
<organism evidence="1 2">
    <name type="scientific">Ambispora gerdemannii</name>
    <dbReference type="NCBI Taxonomy" id="144530"/>
    <lineage>
        <taxon>Eukaryota</taxon>
        <taxon>Fungi</taxon>
        <taxon>Fungi incertae sedis</taxon>
        <taxon>Mucoromycota</taxon>
        <taxon>Glomeromycotina</taxon>
        <taxon>Glomeromycetes</taxon>
        <taxon>Archaeosporales</taxon>
        <taxon>Ambisporaceae</taxon>
        <taxon>Ambispora</taxon>
    </lineage>
</organism>
<feature type="non-terminal residue" evidence="1">
    <location>
        <position position="42"/>
    </location>
</feature>
<feature type="non-terminal residue" evidence="1">
    <location>
        <position position="1"/>
    </location>
</feature>
<protein>
    <submittedName>
        <fullName evidence="1">6203_t:CDS:1</fullName>
    </submittedName>
</protein>
<evidence type="ECO:0000313" key="2">
    <source>
        <dbReference type="Proteomes" id="UP000789831"/>
    </source>
</evidence>
<sequence>DLHAVHERITLALENQHQEIQIMISQERIQIPQAQNNTFYAQ</sequence>
<name>A0A9N9HEE2_9GLOM</name>